<dbReference type="CDD" id="cd00130">
    <property type="entry name" value="PAS"/>
    <property type="match status" value="1"/>
</dbReference>
<keyword evidence="6 9" id="KW-0472">Membrane</keyword>
<dbReference type="PANTHER" id="PTHR42878:SF15">
    <property type="entry name" value="BACTERIOPHYTOCHROME"/>
    <property type="match status" value="1"/>
</dbReference>
<feature type="region of interest" description="Disordered" evidence="8">
    <location>
        <begin position="757"/>
        <end position="785"/>
    </location>
</feature>
<dbReference type="InterPro" id="IPR003594">
    <property type="entry name" value="HATPase_dom"/>
</dbReference>
<dbReference type="InterPro" id="IPR000014">
    <property type="entry name" value="PAS"/>
</dbReference>
<evidence type="ECO:0000256" key="1">
    <source>
        <dbReference type="ARBA" id="ARBA00000085"/>
    </source>
</evidence>
<dbReference type="PROSITE" id="PS50112">
    <property type="entry name" value="PAS"/>
    <property type="match status" value="1"/>
</dbReference>
<dbReference type="GO" id="GO:0000156">
    <property type="term" value="F:phosphorelay response regulator activity"/>
    <property type="evidence" value="ECO:0007669"/>
    <property type="project" value="TreeGrafter"/>
</dbReference>
<dbReference type="InterPro" id="IPR013656">
    <property type="entry name" value="PAS_4"/>
</dbReference>
<gene>
    <name evidence="13" type="ORF">SAMN05421742_1193</name>
</gene>
<dbReference type="CDD" id="cd00082">
    <property type="entry name" value="HisKA"/>
    <property type="match status" value="1"/>
</dbReference>
<name>A0A1G8G467_9PROT</name>
<dbReference type="GO" id="GO:0016020">
    <property type="term" value="C:membrane"/>
    <property type="evidence" value="ECO:0007669"/>
    <property type="project" value="UniProtKB-SubCell"/>
</dbReference>
<dbReference type="EC" id="2.7.13.3" evidence="2"/>
<dbReference type="GO" id="GO:0030295">
    <property type="term" value="F:protein kinase activator activity"/>
    <property type="evidence" value="ECO:0007669"/>
    <property type="project" value="TreeGrafter"/>
</dbReference>
<dbReference type="EMBL" id="FNCV01000019">
    <property type="protein sequence ID" value="SDH89145.1"/>
    <property type="molecule type" value="Genomic_DNA"/>
</dbReference>
<dbReference type="SMART" id="SM00388">
    <property type="entry name" value="HisKA"/>
    <property type="match status" value="1"/>
</dbReference>
<feature type="transmembrane region" description="Helical" evidence="9">
    <location>
        <begin position="33"/>
        <end position="53"/>
    </location>
</feature>
<dbReference type="Gene3D" id="3.30.450.20">
    <property type="entry name" value="PAS domain"/>
    <property type="match status" value="3"/>
</dbReference>
<evidence type="ECO:0000256" key="4">
    <source>
        <dbReference type="ARBA" id="ARBA00022679"/>
    </source>
</evidence>
<dbReference type="InterPro" id="IPR000700">
    <property type="entry name" value="PAS-assoc_C"/>
</dbReference>
<dbReference type="Gene3D" id="1.10.287.130">
    <property type="match status" value="1"/>
</dbReference>
<evidence type="ECO:0000313" key="13">
    <source>
        <dbReference type="EMBL" id="SDH89145.1"/>
    </source>
</evidence>
<dbReference type="InterPro" id="IPR035965">
    <property type="entry name" value="PAS-like_dom_sf"/>
</dbReference>
<proteinExistence type="predicted"/>
<dbReference type="Gene3D" id="3.30.565.10">
    <property type="entry name" value="Histidine kinase-like ATPase, C-terminal domain"/>
    <property type="match status" value="1"/>
</dbReference>
<sequence>MTPDPRSRAAGPPGAGTGMGARPLLIDSVRARLWLCLVLVVAPLVAALVHGTLERRQAALAEVERRALIQAEVAAGGYRAMIDQARSLLTGLAAYDRDNRGLEADCQPLFGALSATHANLGGLWATGPEGVVGPCRPVADTAAIDISDRLYFQQLRDGASFAVSRVVVGRRYREPTQVLAVARRDVSGAFKGIIAVALQLNQLDQRFNRFLGGPGASLVILDQDLHGLVHHPGIAGFIGQDLSTTPLGRAFIEGRQANLTTIGPDGVKRIFGLVEPGGLPVHVAVGLPVHHVQAGIEQALLAQWVALAASLLLAIGIAWLAARQLILKWIGRANQAIAAVADRRDGDALARLTGSLTGAPGEWREVGRAVAALAQRLDEREREVAEVSANAARHEEQTHVVDHLLEATSDLVFLFDERGHFVYLNPQARRVLGLSEAEVLGRHWRELDLDSLAMESFDLARGQALATGQPLSARVRMAGADGEIHHYDYVVSPIEALAGNRARAMCHARDVTEAQRQADQLAEMTERLQRSNADLEQFAYVASHDLQEPLRKVSGFGSLLKRELGGTMTPEIGEYLDYMIDGAHRMQALIDDLLGYSRIATRAQPFEPVDLNGVIEDCRALLGQSLDEAKARLTVPDLPTLDAEPTQMRQLFRNLLGNALKYRHPERPLEIILSRQKAPRDRLVLRLADNGIGFPQERAEDLFLPFRRLHGRSGIPGNGMGLAICKRIVEHHGGTIRAEGRIDAGASFIIDLPLRHQDLPDRSDAETPASPPAEHQPAVPGLTDG</sequence>
<protein>
    <recommendedName>
        <fullName evidence="2">histidine kinase</fullName>
        <ecNumber evidence="2">2.7.13.3</ecNumber>
    </recommendedName>
</protein>
<dbReference type="PROSITE" id="PS50113">
    <property type="entry name" value="PAC"/>
    <property type="match status" value="1"/>
</dbReference>
<dbReference type="PRINTS" id="PR00344">
    <property type="entry name" value="BCTRLSENSOR"/>
</dbReference>
<dbReference type="AlphaFoldDB" id="A0A1G8G467"/>
<dbReference type="InterPro" id="IPR050351">
    <property type="entry name" value="BphY/WalK/GraS-like"/>
</dbReference>
<feature type="transmembrane region" description="Helical" evidence="9">
    <location>
        <begin position="301"/>
        <end position="322"/>
    </location>
</feature>
<feature type="coiled-coil region" evidence="7">
    <location>
        <begin position="370"/>
        <end position="397"/>
    </location>
</feature>
<evidence type="ECO:0000256" key="5">
    <source>
        <dbReference type="ARBA" id="ARBA00022777"/>
    </source>
</evidence>
<evidence type="ECO:0000256" key="9">
    <source>
        <dbReference type="SAM" id="Phobius"/>
    </source>
</evidence>
<reference evidence="14" key="1">
    <citation type="submission" date="2016-10" db="EMBL/GenBank/DDBJ databases">
        <authorList>
            <person name="Varghese N."/>
            <person name="Submissions S."/>
        </authorList>
    </citation>
    <scope>NUCLEOTIDE SEQUENCE [LARGE SCALE GENOMIC DNA]</scope>
    <source>
        <strain evidence="14">930I</strain>
    </source>
</reference>
<feature type="domain" description="PAS" evidence="11">
    <location>
        <begin position="397"/>
        <end position="442"/>
    </location>
</feature>
<dbReference type="Pfam" id="PF00512">
    <property type="entry name" value="HisKA"/>
    <property type="match status" value="1"/>
</dbReference>
<evidence type="ECO:0000256" key="2">
    <source>
        <dbReference type="ARBA" id="ARBA00012438"/>
    </source>
</evidence>
<evidence type="ECO:0000259" key="12">
    <source>
        <dbReference type="PROSITE" id="PS50113"/>
    </source>
</evidence>
<dbReference type="InterPro" id="IPR004358">
    <property type="entry name" value="Sig_transdc_His_kin-like_C"/>
</dbReference>
<keyword evidence="7" id="KW-0175">Coiled coil</keyword>
<dbReference type="OrthoDB" id="9808408at2"/>
<dbReference type="Pfam" id="PF02518">
    <property type="entry name" value="HATPase_c"/>
    <property type="match status" value="1"/>
</dbReference>
<dbReference type="Proteomes" id="UP000217076">
    <property type="component" value="Unassembled WGS sequence"/>
</dbReference>
<evidence type="ECO:0000256" key="8">
    <source>
        <dbReference type="SAM" id="MobiDB-lite"/>
    </source>
</evidence>
<dbReference type="CDD" id="cd12915">
    <property type="entry name" value="PDC2_DGC_like"/>
    <property type="match status" value="1"/>
</dbReference>
<dbReference type="SMART" id="SM00387">
    <property type="entry name" value="HATPase_c"/>
    <property type="match status" value="1"/>
</dbReference>
<keyword evidence="3" id="KW-0597">Phosphoprotein</keyword>
<evidence type="ECO:0000259" key="11">
    <source>
        <dbReference type="PROSITE" id="PS50112"/>
    </source>
</evidence>
<dbReference type="SMART" id="SM00091">
    <property type="entry name" value="PAS"/>
    <property type="match status" value="1"/>
</dbReference>
<evidence type="ECO:0000256" key="7">
    <source>
        <dbReference type="SAM" id="Coils"/>
    </source>
</evidence>
<evidence type="ECO:0000256" key="6">
    <source>
        <dbReference type="ARBA" id="ARBA00023136"/>
    </source>
</evidence>
<dbReference type="NCBIfam" id="TIGR00229">
    <property type="entry name" value="sensory_box"/>
    <property type="match status" value="1"/>
</dbReference>
<feature type="domain" description="PAC" evidence="12">
    <location>
        <begin position="471"/>
        <end position="523"/>
    </location>
</feature>
<dbReference type="InterPro" id="IPR036890">
    <property type="entry name" value="HATPase_C_sf"/>
</dbReference>
<dbReference type="InterPro" id="IPR003661">
    <property type="entry name" value="HisK_dim/P_dom"/>
</dbReference>
<organism evidence="13 14">
    <name type="scientific">Roseospirillum parvum</name>
    <dbReference type="NCBI Taxonomy" id="83401"/>
    <lineage>
        <taxon>Bacteria</taxon>
        <taxon>Pseudomonadati</taxon>
        <taxon>Pseudomonadota</taxon>
        <taxon>Alphaproteobacteria</taxon>
        <taxon>Rhodospirillales</taxon>
        <taxon>Rhodospirillaceae</taxon>
        <taxon>Roseospirillum</taxon>
    </lineage>
</organism>
<evidence type="ECO:0000313" key="14">
    <source>
        <dbReference type="Proteomes" id="UP000217076"/>
    </source>
</evidence>
<keyword evidence="9" id="KW-1133">Transmembrane helix</keyword>
<keyword evidence="4" id="KW-0808">Transferase</keyword>
<comment type="catalytic activity">
    <reaction evidence="1">
        <text>ATP + protein L-histidine = ADP + protein N-phospho-L-histidine.</text>
        <dbReference type="EC" id="2.7.13.3"/>
    </reaction>
</comment>
<dbReference type="SUPFAM" id="SSF55785">
    <property type="entry name" value="PYP-like sensor domain (PAS domain)"/>
    <property type="match status" value="1"/>
</dbReference>
<keyword evidence="14" id="KW-1185">Reference proteome</keyword>
<dbReference type="InterPro" id="IPR036097">
    <property type="entry name" value="HisK_dim/P_sf"/>
</dbReference>
<dbReference type="InterPro" id="IPR005467">
    <property type="entry name" value="His_kinase_dom"/>
</dbReference>
<keyword evidence="5" id="KW-0418">Kinase</keyword>
<dbReference type="STRING" id="83401.SAMN05421742_1193"/>
<evidence type="ECO:0000256" key="3">
    <source>
        <dbReference type="ARBA" id="ARBA00022553"/>
    </source>
</evidence>
<dbReference type="GO" id="GO:0000155">
    <property type="term" value="F:phosphorelay sensor kinase activity"/>
    <property type="evidence" value="ECO:0007669"/>
    <property type="project" value="InterPro"/>
</dbReference>
<dbReference type="Pfam" id="PF08448">
    <property type="entry name" value="PAS_4"/>
    <property type="match status" value="1"/>
</dbReference>
<feature type="domain" description="Histidine kinase" evidence="10">
    <location>
        <begin position="541"/>
        <end position="756"/>
    </location>
</feature>
<dbReference type="SUPFAM" id="SSF47384">
    <property type="entry name" value="Homodimeric domain of signal transducing histidine kinase"/>
    <property type="match status" value="1"/>
</dbReference>
<dbReference type="GO" id="GO:0007234">
    <property type="term" value="P:osmosensory signaling via phosphorelay pathway"/>
    <property type="evidence" value="ECO:0007669"/>
    <property type="project" value="TreeGrafter"/>
</dbReference>
<dbReference type="PROSITE" id="PS50109">
    <property type="entry name" value="HIS_KIN"/>
    <property type="match status" value="1"/>
</dbReference>
<accession>A0A1G8G467</accession>
<dbReference type="CDD" id="cd12914">
    <property type="entry name" value="PDC1_DGC_like"/>
    <property type="match status" value="1"/>
</dbReference>
<keyword evidence="9" id="KW-0812">Transmembrane</keyword>
<dbReference type="PANTHER" id="PTHR42878">
    <property type="entry name" value="TWO-COMPONENT HISTIDINE KINASE"/>
    <property type="match status" value="1"/>
</dbReference>
<dbReference type="SUPFAM" id="SSF55874">
    <property type="entry name" value="ATPase domain of HSP90 chaperone/DNA topoisomerase II/histidine kinase"/>
    <property type="match status" value="1"/>
</dbReference>
<evidence type="ECO:0000259" key="10">
    <source>
        <dbReference type="PROSITE" id="PS50109"/>
    </source>
</evidence>